<reference evidence="2 3" key="1">
    <citation type="journal article" date="2013" name="PLoS Genet.">
        <title>Comparative genome structure, secondary metabolite, and effector coding capacity across Cochliobolus pathogens.</title>
        <authorList>
            <person name="Condon B.J."/>
            <person name="Leng Y."/>
            <person name="Wu D."/>
            <person name="Bushley K.E."/>
            <person name="Ohm R.A."/>
            <person name="Otillar R."/>
            <person name="Martin J."/>
            <person name="Schackwitz W."/>
            <person name="Grimwood J."/>
            <person name="MohdZainudin N."/>
            <person name="Xue C."/>
            <person name="Wang R."/>
            <person name="Manning V.A."/>
            <person name="Dhillon B."/>
            <person name="Tu Z.J."/>
            <person name="Steffenson B.J."/>
            <person name="Salamov A."/>
            <person name="Sun H."/>
            <person name="Lowry S."/>
            <person name="LaButti K."/>
            <person name="Han J."/>
            <person name="Copeland A."/>
            <person name="Lindquist E."/>
            <person name="Barry K."/>
            <person name="Schmutz J."/>
            <person name="Baker S.E."/>
            <person name="Ciuffetti L.M."/>
            <person name="Grigoriev I.V."/>
            <person name="Zhong S."/>
            <person name="Turgeon B.G."/>
        </authorList>
    </citation>
    <scope>NUCLEOTIDE SEQUENCE [LARGE SCALE GENOMIC DNA]</scope>
    <source>
        <strain evidence="2 3">ATCC 44560</strain>
    </source>
</reference>
<dbReference type="OrthoDB" id="3688287at2759"/>
<dbReference type="Proteomes" id="UP000054032">
    <property type="component" value="Unassembled WGS sequence"/>
</dbReference>
<feature type="compositionally biased region" description="Basic and acidic residues" evidence="1">
    <location>
        <begin position="12"/>
        <end position="26"/>
    </location>
</feature>
<organism evidence="2 3">
    <name type="scientific">Bipolaris oryzae ATCC 44560</name>
    <dbReference type="NCBI Taxonomy" id="930090"/>
    <lineage>
        <taxon>Eukaryota</taxon>
        <taxon>Fungi</taxon>
        <taxon>Dikarya</taxon>
        <taxon>Ascomycota</taxon>
        <taxon>Pezizomycotina</taxon>
        <taxon>Dothideomycetes</taxon>
        <taxon>Pleosporomycetidae</taxon>
        <taxon>Pleosporales</taxon>
        <taxon>Pleosporineae</taxon>
        <taxon>Pleosporaceae</taxon>
        <taxon>Bipolaris</taxon>
    </lineage>
</organism>
<feature type="compositionally biased region" description="Basic residues" evidence="1">
    <location>
        <begin position="1"/>
        <end position="11"/>
    </location>
</feature>
<dbReference type="HOGENOM" id="CLU_2687663_0_0_1"/>
<dbReference type="KEGG" id="bor:COCMIDRAFT_92930"/>
<evidence type="ECO:0000313" key="2">
    <source>
        <dbReference type="EMBL" id="EUC46469.1"/>
    </source>
</evidence>
<gene>
    <name evidence="2" type="ORF">COCMIDRAFT_92930</name>
</gene>
<feature type="region of interest" description="Disordered" evidence="1">
    <location>
        <begin position="1"/>
        <end position="29"/>
    </location>
</feature>
<sequence>MHGRCNTVRRRAGAERWTRPKGEGLERIGAGRGRGTVVGCVHGCARQRQTSYDTGGGRGGGDAMTCAREWHGWHC</sequence>
<dbReference type="RefSeq" id="XP_007687070.1">
    <property type="nucleotide sequence ID" value="XM_007688880.1"/>
</dbReference>
<dbReference type="AlphaFoldDB" id="W6ZG30"/>
<evidence type="ECO:0000313" key="3">
    <source>
        <dbReference type="Proteomes" id="UP000054032"/>
    </source>
</evidence>
<protein>
    <submittedName>
        <fullName evidence="2">Uncharacterized protein</fullName>
    </submittedName>
</protein>
<accession>W6ZG30</accession>
<name>W6ZG30_COCMI</name>
<dbReference type="GeneID" id="19128173"/>
<evidence type="ECO:0000256" key="1">
    <source>
        <dbReference type="SAM" id="MobiDB-lite"/>
    </source>
</evidence>
<proteinExistence type="predicted"/>
<keyword evidence="3" id="KW-1185">Reference proteome</keyword>
<dbReference type="EMBL" id="KI963966">
    <property type="protein sequence ID" value="EUC46469.1"/>
    <property type="molecule type" value="Genomic_DNA"/>
</dbReference>